<keyword evidence="1" id="KW-0812">Transmembrane</keyword>
<dbReference type="InterPro" id="IPR045590">
    <property type="entry name" value="DUF6463"/>
</dbReference>
<dbReference type="AlphaFoldDB" id="A0A366M6Z6"/>
<protein>
    <submittedName>
        <fullName evidence="2">Uncharacterized protein</fullName>
    </submittedName>
</protein>
<accession>A0A366M6Z6</accession>
<dbReference type="RefSeq" id="WP_113978140.1">
    <property type="nucleotide sequence ID" value="NZ_QMEY01000001.1"/>
</dbReference>
<sequence length="137" mass="14871">MTTTTTPRTDTPPVSGLTRWIPRLLIAVAVMHFAWAFIQPNDWAGIAADGFFRSIVDPEAPNYAAREADAWFIIGGVAMLALATLAQHIIRATGRLPAQLGWYLLAIGLILCVLYFPTTGGWAPLILGILTLVAARR</sequence>
<keyword evidence="1" id="KW-0472">Membrane</keyword>
<organism evidence="2 3">
    <name type="scientific">Spongiactinospora rosea</name>
    <dbReference type="NCBI Taxonomy" id="2248750"/>
    <lineage>
        <taxon>Bacteria</taxon>
        <taxon>Bacillati</taxon>
        <taxon>Actinomycetota</taxon>
        <taxon>Actinomycetes</taxon>
        <taxon>Streptosporangiales</taxon>
        <taxon>Streptosporangiaceae</taxon>
        <taxon>Spongiactinospora</taxon>
    </lineage>
</organism>
<dbReference type="Pfam" id="PF20064">
    <property type="entry name" value="DUF6463"/>
    <property type="match status" value="1"/>
</dbReference>
<feature type="transmembrane region" description="Helical" evidence="1">
    <location>
        <begin position="20"/>
        <end position="38"/>
    </location>
</feature>
<keyword evidence="3" id="KW-1185">Reference proteome</keyword>
<reference evidence="2 3" key="1">
    <citation type="submission" date="2018-06" db="EMBL/GenBank/DDBJ databases">
        <title>Sphaerisporangium craniellae sp. nov., isolated from a marine sponge in the South China Sea.</title>
        <authorList>
            <person name="Li L."/>
        </authorList>
    </citation>
    <scope>NUCLEOTIDE SEQUENCE [LARGE SCALE GENOMIC DNA]</scope>
    <source>
        <strain evidence="2 3">LHW63015</strain>
    </source>
</reference>
<feature type="transmembrane region" description="Helical" evidence="1">
    <location>
        <begin position="70"/>
        <end position="90"/>
    </location>
</feature>
<proteinExistence type="predicted"/>
<evidence type="ECO:0000313" key="2">
    <source>
        <dbReference type="EMBL" id="RBQ21500.1"/>
    </source>
</evidence>
<name>A0A366M6Z6_9ACTN</name>
<feature type="transmembrane region" description="Helical" evidence="1">
    <location>
        <begin position="102"/>
        <end position="135"/>
    </location>
</feature>
<evidence type="ECO:0000313" key="3">
    <source>
        <dbReference type="Proteomes" id="UP000253303"/>
    </source>
</evidence>
<dbReference type="OrthoDB" id="3830785at2"/>
<evidence type="ECO:0000256" key="1">
    <source>
        <dbReference type="SAM" id="Phobius"/>
    </source>
</evidence>
<keyword evidence="1" id="KW-1133">Transmembrane helix</keyword>
<gene>
    <name evidence="2" type="ORF">DP939_01970</name>
</gene>
<dbReference type="Proteomes" id="UP000253303">
    <property type="component" value="Unassembled WGS sequence"/>
</dbReference>
<comment type="caution">
    <text evidence="2">The sequence shown here is derived from an EMBL/GenBank/DDBJ whole genome shotgun (WGS) entry which is preliminary data.</text>
</comment>
<dbReference type="EMBL" id="QMEY01000001">
    <property type="protein sequence ID" value="RBQ21500.1"/>
    <property type="molecule type" value="Genomic_DNA"/>
</dbReference>